<dbReference type="InterPro" id="IPR010730">
    <property type="entry name" value="HET"/>
</dbReference>
<dbReference type="STRING" id="1220924.W2RUM2"/>
<evidence type="ECO:0000313" key="3">
    <source>
        <dbReference type="EMBL" id="ETN40147.1"/>
    </source>
</evidence>
<dbReference type="PANTHER" id="PTHR24148">
    <property type="entry name" value="ANKYRIN REPEAT DOMAIN-CONTAINING PROTEIN 39 HOMOLOG-RELATED"/>
    <property type="match status" value="1"/>
</dbReference>
<dbReference type="OrthoDB" id="76388at2759"/>
<dbReference type="VEuPathDB" id="FungiDB:HMPREF1541_04423"/>
<protein>
    <recommendedName>
        <fullName evidence="2">Heterokaryon incompatibility domain-containing protein</fullName>
    </recommendedName>
</protein>
<feature type="domain" description="Heterokaryon incompatibility" evidence="2">
    <location>
        <begin position="98"/>
        <end position="236"/>
    </location>
</feature>
<evidence type="ECO:0000256" key="1">
    <source>
        <dbReference type="SAM" id="MobiDB-lite"/>
    </source>
</evidence>
<dbReference type="PANTHER" id="PTHR24148:SF73">
    <property type="entry name" value="HET DOMAIN PROTEIN (AFU_ORTHOLOGUE AFUA_8G01020)"/>
    <property type="match status" value="1"/>
</dbReference>
<dbReference type="RefSeq" id="XP_008716990.1">
    <property type="nucleotide sequence ID" value="XM_008718768.1"/>
</dbReference>
<accession>W2RUM2</accession>
<dbReference type="Proteomes" id="UP000030752">
    <property type="component" value="Unassembled WGS sequence"/>
</dbReference>
<dbReference type="GeneID" id="19971762"/>
<organism evidence="3 4">
    <name type="scientific">Cyphellophora europaea (strain CBS 101466)</name>
    <name type="common">Phialophora europaea</name>
    <dbReference type="NCBI Taxonomy" id="1220924"/>
    <lineage>
        <taxon>Eukaryota</taxon>
        <taxon>Fungi</taxon>
        <taxon>Dikarya</taxon>
        <taxon>Ascomycota</taxon>
        <taxon>Pezizomycotina</taxon>
        <taxon>Eurotiomycetes</taxon>
        <taxon>Chaetothyriomycetidae</taxon>
        <taxon>Chaetothyriales</taxon>
        <taxon>Cyphellophoraceae</taxon>
        <taxon>Cyphellophora</taxon>
    </lineage>
</organism>
<feature type="region of interest" description="Disordered" evidence="1">
    <location>
        <begin position="20"/>
        <end position="48"/>
    </location>
</feature>
<dbReference type="EMBL" id="KB822720">
    <property type="protein sequence ID" value="ETN40147.1"/>
    <property type="molecule type" value="Genomic_DNA"/>
</dbReference>
<proteinExistence type="predicted"/>
<dbReference type="InterPro" id="IPR052895">
    <property type="entry name" value="HetReg/Transcr_Mod"/>
</dbReference>
<reference evidence="3 4" key="1">
    <citation type="submission" date="2013-03" db="EMBL/GenBank/DDBJ databases">
        <title>The Genome Sequence of Phialophora europaea CBS 101466.</title>
        <authorList>
            <consortium name="The Broad Institute Genomics Platform"/>
            <person name="Cuomo C."/>
            <person name="de Hoog S."/>
            <person name="Gorbushina A."/>
            <person name="Walker B."/>
            <person name="Young S.K."/>
            <person name="Zeng Q."/>
            <person name="Gargeya S."/>
            <person name="Fitzgerald M."/>
            <person name="Haas B."/>
            <person name="Abouelleil A."/>
            <person name="Allen A.W."/>
            <person name="Alvarado L."/>
            <person name="Arachchi H.M."/>
            <person name="Berlin A.M."/>
            <person name="Chapman S.B."/>
            <person name="Gainer-Dewar J."/>
            <person name="Goldberg J."/>
            <person name="Griggs A."/>
            <person name="Gujja S."/>
            <person name="Hansen M."/>
            <person name="Howarth C."/>
            <person name="Imamovic A."/>
            <person name="Ireland A."/>
            <person name="Larimer J."/>
            <person name="McCowan C."/>
            <person name="Murphy C."/>
            <person name="Pearson M."/>
            <person name="Poon T.W."/>
            <person name="Priest M."/>
            <person name="Roberts A."/>
            <person name="Saif S."/>
            <person name="Shea T."/>
            <person name="Sisk P."/>
            <person name="Sykes S."/>
            <person name="Wortman J."/>
            <person name="Nusbaum C."/>
            <person name="Birren B."/>
        </authorList>
    </citation>
    <scope>NUCLEOTIDE SEQUENCE [LARGE SCALE GENOMIC DNA]</scope>
    <source>
        <strain evidence="3 4">CBS 101466</strain>
    </source>
</reference>
<sequence length="578" mass="66780">MELDETYQVRRLTVPGTSVDIRRSKSVGRDERHGSMLEPPRELERRRSLSTTRSVKGYVYTPLDRRAKRAIRIIRVEPDLERGYISCRIKETTVESSYSALSYTWGSDREDQETILINGQPFSVRQNLYTFLKHARKHLADKALWVDAICINQQDLEEKNRQVKMMWRIYSETREVLVWLGSKVDHVGYAIRCMQKYVNMNDAEMALTSARDDEFWDGFRAINSAMYWDRVWVIQEFTLPEKGRIICGDRWVTFSTFQDTIRRFDNKIHRLVLTHLVFSSRRSHDFADYISNIHPLWQRRLEYEKSAKHKASANWTTLSGTRYCQNLRDRVYGIMPLATHGSSLSVDYNLTPLELLLESIWLEHSSSIDRTDVLMNLANILLLTPAAICMYAATATSRAKYHLWKSNLPRDRAEALALHTRAASSRGRQRAWLDAASPGSEEVVWRNFAADHRLRLPKGFPIFPGRRQCPWQMFVYTSTRHGHFGLKLAIDARGVPDERGRVDDREYRGEDHMGGAEFMEVNRKSAMALGVYRTTCSPVELTVYYALADGLEGMGHTDNKAGAFEEALDGFKGLDIDL</sequence>
<dbReference type="InParanoid" id="W2RUM2"/>
<gene>
    <name evidence="3" type="ORF">HMPREF1541_04423</name>
</gene>
<evidence type="ECO:0000313" key="4">
    <source>
        <dbReference type="Proteomes" id="UP000030752"/>
    </source>
</evidence>
<dbReference type="HOGENOM" id="CLU_488354_0_0_1"/>
<feature type="compositionally biased region" description="Basic and acidic residues" evidence="1">
    <location>
        <begin position="20"/>
        <end position="47"/>
    </location>
</feature>
<dbReference type="AlphaFoldDB" id="W2RUM2"/>
<dbReference type="Pfam" id="PF06985">
    <property type="entry name" value="HET"/>
    <property type="match status" value="1"/>
</dbReference>
<evidence type="ECO:0000259" key="2">
    <source>
        <dbReference type="Pfam" id="PF06985"/>
    </source>
</evidence>
<name>W2RUM2_CYPE1</name>
<keyword evidence="4" id="KW-1185">Reference proteome</keyword>